<evidence type="ECO:0000313" key="2">
    <source>
        <dbReference type="EMBL" id="MBD2199940.1"/>
    </source>
</evidence>
<reference evidence="2 3" key="1">
    <citation type="journal article" date="2020" name="ISME J.">
        <title>Comparative genomics reveals insights into cyanobacterial evolution and habitat adaptation.</title>
        <authorList>
            <person name="Chen M.Y."/>
            <person name="Teng W.K."/>
            <person name="Zhao L."/>
            <person name="Hu C.X."/>
            <person name="Zhou Y.K."/>
            <person name="Han B.P."/>
            <person name="Song L.R."/>
            <person name="Shu W.S."/>
        </authorList>
    </citation>
    <scope>NUCLEOTIDE SEQUENCE [LARGE SCALE GENOMIC DNA]</scope>
    <source>
        <strain evidence="2 3">FACHB-288</strain>
    </source>
</reference>
<gene>
    <name evidence="2" type="ORF">H6G24_31465</name>
</gene>
<evidence type="ECO:0000313" key="3">
    <source>
        <dbReference type="Proteomes" id="UP000658514"/>
    </source>
</evidence>
<organism evidence="2 3">
    <name type="scientific">Calothrix parietina FACHB-288</name>
    <dbReference type="NCBI Taxonomy" id="2692896"/>
    <lineage>
        <taxon>Bacteria</taxon>
        <taxon>Bacillati</taxon>
        <taxon>Cyanobacteriota</taxon>
        <taxon>Cyanophyceae</taxon>
        <taxon>Nostocales</taxon>
        <taxon>Calotrichaceae</taxon>
        <taxon>Calothrix</taxon>
    </lineage>
</organism>
<feature type="compositionally biased region" description="Basic and acidic residues" evidence="1">
    <location>
        <begin position="86"/>
        <end position="109"/>
    </location>
</feature>
<dbReference type="RefSeq" id="WP_190550163.1">
    <property type="nucleotide sequence ID" value="NZ_CAWPNO010000108.1"/>
</dbReference>
<dbReference type="EMBL" id="JACJQH010000071">
    <property type="protein sequence ID" value="MBD2199940.1"/>
    <property type="molecule type" value="Genomic_DNA"/>
</dbReference>
<name>A0ABR8AIR6_9CYAN</name>
<accession>A0ABR8AIR6</accession>
<evidence type="ECO:0000256" key="1">
    <source>
        <dbReference type="SAM" id="MobiDB-lite"/>
    </source>
</evidence>
<protein>
    <submittedName>
        <fullName evidence="2">Uncharacterized protein</fullName>
    </submittedName>
</protein>
<sequence>MGVKPAIQEWVNKQKIESETLKTISDTLAELLKDNQLHNNRCTEENAKIISTLGSVDNKVDGLREDIRFLARDFRDRSTPPSNSSRHLENIHTRPIRNKLDESQEFTDR</sequence>
<feature type="region of interest" description="Disordered" evidence="1">
    <location>
        <begin position="75"/>
        <end position="109"/>
    </location>
</feature>
<keyword evidence="3" id="KW-1185">Reference proteome</keyword>
<proteinExistence type="predicted"/>
<comment type="caution">
    <text evidence="2">The sequence shown here is derived from an EMBL/GenBank/DDBJ whole genome shotgun (WGS) entry which is preliminary data.</text>
</comment>
<dbReference type="Proteomes" id="UP000658514">
    <property type="component" value="Unassembled WGS sequence"/>
</dbReference>